<dbReference type="InterPro" id="IPR008917">
    <property type="entry name" value="TF_DNA-bd_sf"/>
</dbReference>
<reference evidence="6 7" key="1">
    <citation type="submission" date="2019-07" db="EMBL/GenBank/DDBJ databases">
        <authorList>
            <person name="Jastrzebski P J."/>
            <person name="Paukszto L."/>
            <person name="Jastrzebski P J."/>
        </authorList>
    </citation>
    <scope>NUCLEOTIDE SEQUENCE [LARGE SCALE GENOMIC DNA]</scope>
    <source>
        <strain evidence="6 7">WMS-il1</strain>
    </source>
</reference>
<gene>
    <name evidence="6" type="ORF">WMSIL1_LOCUS8267</name>
</gene>
<accession>A0A564YPJ8</accession>
<dbReference type="CDD" id="cd14686">
    <property type="entry name" value="bZIP"/>
    <property type="match status" value="1"/>
</dbReference>
<keyword evidence="2" id="KW-0238">DNA-binding</keyword>
<organism evidence="6 7">
    <name type="scientific">Hymenolepis diminuta</name>
    <name type="common">Rat tapeworm</name>
    <dbReference type="NCBI Taxonomy" id="6216"/>
    <lineage>
        <taxon>Eukaryota</taxon>
        <taxon>Metazoa</taxon>
        <taxon>Spiralia</taxon>
        <taxon>Lophotrochozoa</taxon>
        <taxon>Platyhelminthes</taxon>
        <taxon>Cestoda</taxon>
        <taxon>Eucestoda</taxon>
        <taxon>Cyclophyllidea</taxon>
        <taxon>Hymenolepididae</taxon>
        <taxon>Hymenolepis</taxon>
    </lineage>
</organism>
<name>A0A564YPJ8_HYMDI</name>
<dbReference type="InterPro" id="IPR004826">
    <property type="entry name" value="bZIP_Maf"/>
</dbReference>
<evidence type="ECO:0000313" key="7">
    <source>
        <dbReference type="Proteomes" id="UP000321570"/>
    </source>
</evidence>
<evidence type="ECO:0000259" key="5">
    <source>
        <dbReference type="Pfam" id="PF03131"/>
    </source>
</evidence>
<evidence type="ECO:0000256" key="3">
    <source>
        <dbReference type="ARBA" id="ARBA00023163"/>
    </source>
</evidence>
<evidence type="ECO:0000256" key="1">
    <source>
        <dbReference type="ARBA" id="ARBA00023015"/>
    </source>
</evidence>
<evidence type="ECO:0000313" key="6">
    <source>
        <dbReference type="EMBL" id="VUZ49207.1"/>
    </source>
</evidence>
<feature type="region of interest" description="Disordered" evidence="4">
    <location>
        <begin position="138"/>
        <end position="161"/>
    </location>
</feature>
<dbReference type="Proteomes" id="UP000321570">
    <property type="component" value="Unassembled WGS sequence"/>
</dbReference>
<evidence type="ECO:0000256" key="2">
    <source>
        <dbReference type="ARBA" id="ARBA00023125"/>
    </source>
</evidence>
<proteinExistence type="predicted"/>
<sequence>MMALTYPTDEELVQMTTGQLRNLLDQNIITLDQHQELRMRRRRLQNRKYARRCAKKKQNEVANLEAKTQAEWERIQSLKLQLSRLIVSSNRLDDHMAKLRALKARMKDPNFCIPMVSSDGTRLGTARLNSNLTKAQFESGMVSHSSSRSPSPSGDGEDLSDFYVGAVHRGQQRDCRRDASASSAAVASVGFRSLQLCDVKFYPNTAAAPMGERRS</sequence>
<dbReference type="EMBL" id="CABIJS010000322">
    <property type="protein sequence ID" value="VUZ49207.1"/>
    <property type="molecule type" value="Genomic_DNA"/>
</dbReference>
<dbReference type="GO" id="GO:0003677">
    <property type="term" value="F:DNA binding"/>
    <property type="evidence" value="ECO:0007669"/>
    <property type="project" value="UniProtKB-KW"/>
</dbReference>
<dbReference type="SUPFAM" id="SSF47454">
    <property type="entry name" value="A DNA-binding domain in eukaryotic transcription factors"/>
    <property type="match status" value="1"/>
</dbReference>
<dbReference type="GO" id="GO:0006355">
    <property type="term" value="P:regulation of DNA-templated transcription"/>
    <property type="evidence" value="ECO:0007669"/>
    <property type="project" value="InterPro"/>
</dbReference>
<dbReference type="AlphaFoldDB" id="A0A564YPJ8"/>
<evidence type="ECO:0000256" key="4">
    <source>
        <dbReference type="SAM" id="MobiDB-lite"/>
    </source>
</evidence>
<keyword evidence="7" id="KW-1185">Reference proteome</keyword>
<dbReference type="Pfam" id="PF03131">
    <property type="entry name" value="bZIP_Maf"/>
    <property type="match status" value="1"/>
</dbReference>
<keyword evidence="1" id="KW-0805">Transcription regulation</keyword>
<dbReference type="Gene3D" id="1.20.5.170">
    <property type="match status" value="1"/>
</dbReference>
<feature type="compositionally biased region" description="Low complexity" evidence="4">
    <location>
        <begin position="143"/>
        <end position="153"/>
    </location>
</feature>
<protein>
    <recommendedName>
        <fullName evidence="5">Basic leucine zipper domain-containing protein</fullName>
    </recommendedName>
</protein>
<keyword evidence="3" id="KW-0804">Transcription</keyword>
<feature type="domain" description="Basic leucine zipper" evidence="5">
    <location>
        <begin position="8"/>
        <end position="99"/>
    </location>
</feature>